<protein>
    <submittedName>
        <fullName evidence="2">Uncharacterized protein</fullName>
    </submittedName>
</protein>
<keyword evidence="1" id="KW-1133">Transmembrane helix</keyword>
<evidence type="ECO:0000313" key="2">
    <source>
        <dbReference type="EMBL" id="MFD0990663.1"/>
    </source>
</evidence>
<dbReference type="Proteomes" id="UP001597061">
    <property type="component" value="Unassembled WGS sequence"/>
</dbReference>
<accession>A0ABW3JM89</accession>
<evidence type="ECO:0000256" key="1">
    <source>
        <dbReference type="SAM" id="Phobius"/>
    </source>
</evidence>
<name>A0ABW3JM89_9FLAO</name>
<keyword evidence="1" id="KW-0812">Transmembrane</keyword>
<gene>
    <name evidence="2" type="ORF">ACFQ1R_11185</name>
</gene>
<proteinExistence type="predicted"/>
<comment type="caution">
    <text evidence="2">The sequence shown here is derived from an EMBL/GenBank/DDBJ whole genome shotgun (WGS) entry which is preliminary data.</text>
</comment>
<sequence>MSIVLTGFFIAIRFFKTLKWKRFYFSIYPFGCTLFIIGYILKGMFGAIIMCVTMFPIVTDDLVYKNADVRIFTKYTGLFSRCCTYSVSEKKYVFFEKYYGEFTAEVQSSLTIKNLDNTSKILKITFEDYVYNKTLKDMVLKDSTLVFKK</sequence>
<evidence type="ECO:0000313" key="3">
    <source>
        <dbReference type="Proteomes" id="UP001597061"/>
    </source>
</evidence>
<organism evidence="2 3">
    <name type="scientific">Mariniflexile jejuense</name>
    <dbReference type="NCBI Taxonomy" id="1173582"/>
    <lineage>
        <taxon>Bacteria</taxon>
        <taxon>Pseudomonadati</taxon>
        <taxon>Bacteroidota</taxon>
        <taxon>Flavobacteriia</taxon>
        <taxon>Flavobacteriales</taxon>
        <taxon>Flavobacteriaceae</taxon>
        <taxon>Mariniflexile</taxon>
    </lineage>
</organism>
<keyword evidence="3" id="KW-1185">Reference proteome</keyword>
<dbReference type="EMBL" id="JBHTJI010000001">
    <property type="protein sequence ID" value="MFD0990663.1"/>
    <property type="molecule type" value="Genomic_DNA"/>
</dbReference>
<keyword evidence="1" id="KW-0472">Membrane</keyword>
<reference evidence="3" key="1">
    <citation type="journal article" date="2019" name="Int. J. Syst. Evol. Microbiol.">
        <title>The Global Catalogue of Microorganisms (GCM) 10K type strain sequencing project: providing services to taxonomists for standard genome sequencing and annotation.</title>
        <authorList>
            <consortium name="The Broad Institute Genomics Platform"/>
            <consortium name="The Broad Institute Genome Sequencing Center for Infectious Disease"/>
            <person name="Wu L."/>
            <person name="Ma J."/>
        </authorList>
    </citation>
    <scope>NUCLEOTIDE SEQUENCE [LARGE SCALE GENOMIC DNA]</scope>
    <source>
        <strain evidence="3">CCUG 62414</strain>
    </source>
</reference>
<dbReference type="RefSeq" id="WP_379926256.1">
    <property type="nucleotide sequence ID" value="NZ_JBHTJI010000001.1"/>
</dbReference>
<feature type="transmembrane region" description="Helical" evidence="1">
    <location>
        <begin position="23"/>
        <end position="41"/>
    </location>
</feature>